<evidence type="ECO:0008006" key="3">
    <source>
        <dbReference type="Google" id="ProtNLM"/>
    </source>
</evidence>
<evidence type="ECO:0000313" key="2">
    <source>
        <dbReference type="Proteomes" id="UP000251853"/>
    </source>
</evidence>
<dbReference type="Pfam" id="PF14284">
    <property type="entry name" value="PcfJ"/>
    <property type="match status" value="1"/>
</dbReference>
<reference evidence="1 2" key="1">
    <citation type="submission" date="2018-06" db="EMBL/GenBank/DDBJ databases">
        <authorList>
            <consortium name="Pathogen Informatics"/>
            <person name="Doyle S."/>
        </authorList>
    </citation>
    <scope>NUCLEOTIDE SEQUENCE [LARGE SCALE GENOMIC DNA]</scope>
    <source>
        <strain evidence="1 2">NCTC11224</strain>
    </source>
</reference>
<dbReference type="Proteomes" id="UP000251853">
    <property type="component" value="Unassembled WGS sequence"/>
</dbReference>
<evidence type="ECO:0000313" key="1">
    <source>
        <dbReference type="EMBL" id="SQB10124.1"/>
    </source>
</evidence>
<organism evidence="1 2">
    <name type="scientific">Enterocloster clostridioformis</name>
    <dbReference type="NCBI Taxonomy" id="1531"/>
    <lineage>
        <taxon>Bacteria</taxon>
        <taxon>Bacillati</taxon>
        <taxon>Bacillota</taxon>
        <taxon>Clostridia</taxon>
        <taxon>Lachnospirales</taxon>
        <taxon>Lachnospiraceae</taxon>
        <taxon>Enterocloster</taxon>
    </lineage>
</organism>
<sequence length="480" mass="56551">MEGFCTACNAEILVTNVKHNKKGVCPVCKATVTFKSRGKRGMIIDRETLQIFQRISPNEIIVRFLKIYYQYGDEKIPYKSIYENARTFLSWDEDGRISEEHFYYGYGERDSLTPWRSGDRPVFSYWRYNFEADQTGFLYYRNLEKVFADSPWQYSQLKKFYLADQKPLYALDYLAAYKHYPMLEYLVRLKLYRLAGNIAFGNYYYYNSDSGFNPNGKNLKEVLGFDKSYLPMLQRINPGLEQIKLMRDLVYARMELNEELLMWCAKFGISRAENLLVPLKYMTPHKLMKYVNEQYAKFCKKSLYQIGGYYRMESVLIDYRDYLCMSEGLELDMKNSFVLFPADLKKAHDKVNDISDKEQALVYDRQIQKQFEELNQQYHFVKYGFAVLLPHTAKEILEEGQNLHHCVGGYVRQVVKRESTILFVRRVGEQEKSLCTVEIKNGRLVQARCYKNEPPSPAVQRFLNIWEKKILHAPALAVAA</sequence>
<dbReference type="AlphaFoldDB" id="A0A2X2U1B6"/>
<gene>
    <name evidence="1" type="ORF">NCTC11224_01431</name>
</gene>
<name>A0A2X2U1B6_9FIRM</name>
<dbReference type="EMBL" id="UAVW01000003">
    <property type="protein sequence ID" value="SQB10124.1"/>
    <property type="molecule type" value="Genomic_DNA"/>
</dbReference>
<proteinExistence type="predicted"/>
<dbReference type="InterPro" id="IPR025586">
    <property type="entry name" value="PcfJ"/>
</dbReference>
<protein>
    <recommendedName>
        <fullName evidence="3">PcfJ-like protein</fullName>
    </recommendedName>
</protein>
<accession>A0A2X2U1B6</accession>
<keyword evidence="2" id="KW-1185">Reference proteome</keyword>